<dbReference type="EMBL" id="JADIKC010000011">
    <property type="protein sequence ID" value="MBM7123376.1"/>
    <property type="molecule type" value="Genomic_DNA"/>
</dbReference>
<name>A0ABS2JWV0_9GAMM</name>
<keyword evidence="2" id="KW-1185">Reference proteome</keyword>
<proteinExistence type="predicted"/>
<dbReference type="Proteomes" id="UP001430065">
    <property type="component" value="Unassembled WGS sequence"/>
</dbReference>
<comment type="caution">
    <text evidence="1">The sequence shown here is derived from an EMBL/GenBank/DDBJ whole genome shotgun (WGS) entry which is preliminary data.</text>
</comment>
<sequence>MRRKQKSAFNGTNPMMVWWNLAARSAEMLTASAEVVARRSVQMSRMGHSPSARDRSELVGMVTEKVAATQQSATAMFFTASSTAAHAWLTPWWLYNGRGSRKSAAAVTDSAARILTAGMQPYRQRAISNAKRLRKRKTT</sequence>
<evidence type="ECO:0000313" key="2">
    <source>
        <dbReference type="Proteomes" id="UP001430065"/>
    </source>
</evidence>
<organism evidence="1 2">
    <name type="scientific">Dyella kyungheensis</name>
    <dbReference type="NCBI Taxonomy" id="1242174"/>
    <lineage>
        <taxon>Bacteria</taxon>
        <taxon>Pseudomonadati</taxon>
        <taxon>Pseudomonadota</taxon>
        <taxon>Gammaproteobacteria</taxon>
        <taxon>Lysobacterales</taxon>
        <taxon>Rhodanobacteraceae</taxon>
        <taxon>Dyella</taxon>
    </lineage>
</organism>
<accession>A0ABS2JWV0</accession>
<evidence type="ECO:0000313" key="1">
    <source>
        <dbReference type="EMBL" id="MBM7123376.1"/>
    </source>
</evidence>
<evidence type="ECO:0008006" key="3">
    <source>
        <dbReference type="Google" id="ProtNLM"/>
    </source>
</evidence>
<gene>
    <name evidence="1" type="ORF">ISP20_19590</name>
</gene>
<protein>
    <recommendedName>
        <fullName evidence="3">HK97 gp10 family phage protein</fullName>
    </recommendedName>
</protein>
<dbReference type="RefSeq" id="WP_204637829.1">
    <property type="nucleotide sequence ID" value="NZ_JADIKC010000011.1"/>
</dbReference>
<reference evidence="1 2" key="1">
    <citation type="submission" date="2020-10" db="EMBL/GenBank/DDBJ databases">
        <title>Phylogeny of dyella-like bacteria.</title>
        <authorList>
            <person name="Fu J."/>
        </authorList>
    </citation>
    <scope>NUCLEOTIDE SEQUENCE [LARGE SCALE GENOMIC DNA]</scope>
    <source>
        <strain evidence="1 2">THG-B117</strain>
    </source>
</reference>